<evidence type="ECO:0000313" key="3">
    <source>
        <dbReference type="Proteomes" id="UP000307943"/>
    </source>
</evidence>
<feature type="compositionally biased region" description="Basic and acidic residues" evidence="1">
    <location>
        <begin position="74"/>
        <end position="83"/>
    </location>
</feature>
<reference evidence="2 3" key="1">
    <citation type="submission" date="2019-05" db="EMBL/GenBank/DDBJ databases">
        <title>We sequenced the genome of Paenibacillus hemerocallicola KCTC 33185 for further insight into its adaptation and study the phylogeny of Paenibacillus.</title>
        <authorList>
            <person name="Narsing Rao M.P."/>
        </authorList>
    </citation>
    <scope>NUCLEOTIDE SEQUENCE [LARGE SCALE GENOMIC DNA]</scope>
    <source>
        <strain evidence="2 3">KCTC 33185</strain>
    </source>
</reference>
<dbReference type="EMBL" id="VDCQ01000005">
    <property type="protein sequence ID" value="TNJ67278.1"/>
    <property type="molecule type" value="Genomic_DNA"/>
</dbReference>
<keyword evidence="3" id="KW-1185">Reference proteome</keyword>
<dbReference type="InterPro" id="IPR011051">
    <property type="entry name" value="RmlC_Cupin_sf"/>
</dbReference>
<name>A0A5C4TE26_9BACL</name>
<protein>
    <submittedName>
        <fullName evidence="2">Pirin family protein</fullName>
    </submittedName>
</protein>
<dbReference type="AlphaFoldDB" id="A0A5C4TE26"/>
<evidence type="ECO:0000256" key="1">
    <source>
        <dbReference type="SAM" id="MobiDB-lite"/>
    </source>
</evidence>
<evidence type="ECO:0000313" key="2">
    <source>
        <dbReference type="EMBL" id="TNJ67278.1"/>
    </source>
</evidence>
<gene>
    <name evidence="2" type="ORF">FE784_04750</name>
</gene>
<dbReference type="Gene3D" id="2.60.120.10">
    <property type="entry name" value="Jelly Rolls"/>
    <property type="match status" value="1"/>
</dbReference>
<dbReference type="OrthoDB" id="321327at2"/>
<feature type="region of interest" description="Disordered" evidence="1">
    <location>
        <begin position="73"/>
        <end position="116"/>
    </location>
</feature>
<accession>A0A5C4TE26</accession>
<sequence length="116" mass="13216">MLAEDWFRKGSFGVHPHRGMETVTCVLEGRLDLFDQKYGIESSPKRTIRAKTARSGQHETGMKSIYMGCNACQDRGDDDERHPTAVNGAFHVQGNRDDLRRLRREDREVARPDGRG</sequence>
<organism evidence="2 3">
    <name type="scientific">Paenibacillus hemerocallicola</name>
    <dbReference type="NCBI Taxonomy" id="1172614"/>
    <lineage>
        <taxon>Bacteria</taxon>
        <taxon>Bacillati</taxon>
        <taxon>Bacillota</taxon>
        <taxon>Bacilli</taxon>
        <taxon>Bacillales</taxon>
        <taxon>Paenibacillaceae</taxon>
        <taxon>Paenibacillus</taxon>
    </lineage>
</organism>
<dbReference type="SUPFAM" id="SSF51182">
    <property type="entry name" value="RmlC-like cupins"/>
    <property type="match status" value="1"/>
</dbReference>
<comment type="caution">
    <text evidence="2">The sequence shown here is derived from an EMBL/GenBank/DDBJ whole genome shotgun (WGS) entry which is preliminary data.</text>
</comment>
<dbReference type="InterPro" id="IPR014710">
    <property type="entry name" value="RmlC-like_jellyroll"/>
</dbReference>
<dbReference type="Proteomes" id="UP000307943">
    <property type="component" value="Unassembled WGS sequence"/>
</dbReference>
<feature type="compositionally biased region" description="Basic and acidic residues" evidence="1">
    <location>
        <begin position="94"/>
        <end position="116"/>
    </location>
</feature>
<proteinExistence type="predicted"/>